<reference evidence="2" key="2">
    <citation type="submission" date="2025-09" db="UniProtKB">
        <authorList>
            <consortium name="Ensembl"/>
        </authorList>
    </citation>
    <scope>IDENTIFICATION</scope>
</reference>
<dbReference type="SMART" id="SM00349">
    <property type="entry name" value="KRAB"/>
    <property type="match status" value="1"/>
</dbReference>
<dbReference type="SUPFAM" id="SSF109640">
    <property type="entry name" value="KRAB domain (Kruppel-associated box)"/>
    <property type="match status" value="1"/>
</dbReference>
<dbReference type="GO" id="GO:0006355">
    <property type="term" value="P:regulation of DNA-templated transcription"/>
    <property type="evidence" value="ECO:0007669"/>
    <property type="project" value="InterPro"/>
</dbReference>
<feature type="domain" description="KRAB" evidence="1">
    <location>
        <begin position="14"/>
        <end position="100"/>
    </location>
</feature>
<dbReference type="PANTHER" id="PTHR23232">
    <property type="entry name" value="KRAB DOMAIN C2H2 ZINC FINGER"/>
    <property type="match status" value="1"/>
</dbReference>
<name>A0A8D2DJY8_SCIVU</name>
<keyword evidence="3" id="KW-1185">Reference proteome</keyword>
<dbReference type="PANTHER" id="PTHR23232:SF163">
    <property type="entry name" value="ZINC FINGER PROTEIN 589"/>
    <property type="match status" value="1"/>
</dbReference>
<organism evidence="2 3">
    <name type="scientific">Sciurus vulgaris</name>
    <name type="common">Eurasian red squirrel</name>
    <dbReference type="NCBI Taxonomy" id="55149"/>
    <lineage>
        <taxon>Eukaryota</taxon>
        <taxon>Metazoa</taxon>
        <taxon>Chordata</taxon>
        <taxon>Craniata</taxon>
        <taxon>Vertebrata</taxon>
        <taxon>Euteleostomi</taxon>
        <taxon>Mammalia</taxon>
        <taxon>Eutheria</taxon>
        <taxon>Euarchontoglires</taxon>
        <taxon>Glires</taxon>
        <taxon>Rodentia</taxon>
        <taxon>Sciuromorpha</taxon>
        <taxon>Sciuridae</taxon>
        <taxon>Sciurinae</taxon>
        <taxon>Sciurini</taxon>
        <taxon>Sciurus</taxon>
    </lineage>
</organism>
<dbReference type="Gene3D" id="6.10.140.140">
    <property type="match status" value="1"/>
</dbReference>
<dbReference type="AlphaFoldDB" id="A0A8D2DJY8"/>
<evidence type="ECO:0000259" key="1">
    <source>
        <dbReference type="PROSITE" id="PS50805"/>
    </source>
</evidence>
<sequence>GIIQDGHTGLQELLTLRDVAIDFTEEEWKCLHPSQQNLHRDVMLENYINLVFLAMTSHTTEEFSPDEGIRHIFQKVINGKYKNYDLDYLQHRKIWRTLSDRMFRLWQNF</sequence>
<dbReference type="GeneTree" id="ENSGT01150000286936"/>
<reference evidence="2" key="1">
    <citation type="submission" date="2025-08" db="UniProtKB">
        <authorList>
            <consortium name="Ensembl"/>
        </authorList>
    </citation>
    <scope>IDENTIFICATION</scope>
</reference>
<dbReference type="CDD" id="cd07765">
    <property type="entry name" value="KRAB_A-box"/>
    <property type="match status" value="1"/>
</dbReference>
<dbReference type="InterPro" id="IPR001909">
    <property type="entry name" value="KRAB"/>
</dbReference>
<accession>A0A8D2DJY8</accession>
<proteinExistence type="predicted"/>
<dbReference type="PROSITE" id="PS50805">
    <property type="entry name" value="KRAB"/>
    <property type="match status" value="1"/>
</dbReference>
<evidence type="ECO:0000313" key="3">
    <source>
        <dbReference type="Proteomes" id="UP000694564"/>
    </source>
</evidence>
<dbReference type="InterPro" id="IPR050169">
    <property type="entry name" value="Krueppel_C2H2_ZnF"/>
</dbReference>
<dbReference type="Pfam" id="PF01352">
    <property type="entry name" value="KRAB"/>
    <property type="match status" value="1"/>
</dbReference>
<dbReference type="Proteomes" id="UP000694564">
    <property type="component" value="Chromosome 18"/>
</dbReference>
<protein>
    <recommendedName>
        <fullName evidence="1">KRAB domain-containing protein</fullName>
    </recommendedName>
</protein>
<dbReference type="Ensembl" id="ENSSVLT00005029414.1">
    <property type="protein sequence ID" value="ENSSVLP00005026457.1"/>
    <property type="gene ID" value="ENSSVLG00005020960.1"/>
</dbReference>
<dbReference type="InterPro" id="IPR036051">
    <property type="entry name" value="KRAB_dom_sf"/>
</dbReference>
<evidence type="ECO:0000313" key="2">
    <source>
        <dbReference type="Ensembl" id="ENSSVLP00005026457.1"/>
    </source>
</evidence>